<dbReference type="AlphaFoldDB" id="A0A8H6RU35"/>
<proteinExistence type="predicted"/>
<gene>
    <name evidence="1" type="ORF">HII31_01198</name>
</gene>
<accession>A0A8H6RU35</accession>
<keyword evidence="2" id="KW-1185">Reference proteome</keyword>
<organism evidence="1 2">
    <name type="scientific">Pseudocercospora fuligena</name>
    <dbReference type="NCBI Taxonomy" id="685502"/>
    <lineage>
        <taxon>Eukaryota</taxon>
        <taxon>Fungi</taxon>
        <taxon>Dikarya</taxon>
        <taxon>Ascomycota</taxon>
        <taxon>Pezizomycotina</taxon>
        <taxon>Dothideomycetes</taxon>
        <taxon>Dothideomycetidae</taxon>
        <taxon>Mycosphaerellales</taxon>
        <taxon>Mycosphaerellaceae</taxon>
        <taxon>Pseudocercospora</taxon>
    </lineage>
</organism>
<evidence type="ECO:0000313" key="1">
    <source>
        <dbReference type="EMBL" id="KAF7197388.1"/>
    </source>
</evidence>
<sequence length="271" mass="30113">MDLSLAELERRYDTCEDETELSAVEEELAIRHGYTSSDAWYQAIAKSTPAEKTVYGISAEELKTRPFYLSSIDESLCGCCQHLDFAYMVTHRIEELEIDIGLLKDIAARERCASCRLLMATLRSSTEMVLQDDLADESLQVLLHSTPKNGDAFSLFDLALTLRPGQYRGIGIQKLAAEDSVNAFEGRVIDPNSIDVETPGHDNTGKASDDTSIFTPTYLIDVLDNCILETDEEAYPYLAQSYVTAPASASQQITAPFERLLAMLRGTSYYC</sequence>
<dbReference type="OrthoDB" id="10514097at2759"/>
<protein>
    <submittedName>
        <fullName evidence="1">Uncharacterized protein</fullName>
    </submittedName>
</protein>
<dbReference type="Proteomes" id="UP000660729">
    <property type="component" value="Unassembled WGS sequence"/>
</dbReference>
<dbReference type="EMBL" id="JABCIY010000015">
    <property type="protein sequence ID" value="KAF7197388.1"/>
    <property type="molecule type" value="Genomic_DNA"/>
</dbReference>
<reference evidence="1" key="1">
    <citation type="submission" date="2020-04" db="EMBL/GenBank/DDBJ databases">
        <title>Draft genome resource of the tomato pathogen Pseudocercospora fuligena.</title>
        <authorList>
            <person name="Zaccaron A."/>
        </authorList>
    </citation>
    <scope>NUCLEOTIDE SEQUENCE</scope>
    <source>
        <strain evidence="1">PF001</strain>
    </source>
</reference>
<comment type="caution">
    <text evidence="1">The sequence shown here is derived from an EMBL/GenBank/DDBJ whole genome shotgun (WGS) entry which is preliminary data.</text>
</comment>
<name>A0A8H6RU35_9PEZI</name>
<evidence type="ECO:0000313" key="2">
    <source>
        <dbReference type="Proteomes" id="UP000660729"/>
    </source>
</evidence>